<name>A0A370HUP9_9HYPH</name>
<keyword evidence="5 6" id="KW-0408">Iron</keyword>
<evidence type="ECO:0000256" key="5">
    <source>
        <dbReference type="ARBA" id="ARBA00023004"/>
    </source>
</evidence>
<dbReference type="GO" id="GO:0046872">
    <property type="term" value="F:metal ion binding"/>
    <property type="evidence" value="ECO:0007669"/>
    <property type="project" value="UniProtKB-KW"/>
</dbReference>
<dbReference type="Pfam" id="PF13442">
    <property type="entry name" value="Cytochrome_CBB3"/>
    <property type="match status" value="1"/>
</dbReference>
<dbReference type="InterPro" id="IPR009056">
    <property type="entry name" value="Cyt_c-like_dom"/>
</dbReference>
<reference evidence="8 9" key="1">
    <citation type="submission" date="2018-07" db="EMBL/GenBank/DDBJ databases">
        <title>Genomic Encyclopedia of Type Strains, Phase IV (KMG-IV): sequencing the most valuable type-strain genomes for metagenomic binning, comparative biology and taxonomic classification.</title>
        <authorList>
            <person name="Goeker M."/>
        </authorList>
    </citation>
    <scope>NUCLEOTIDE SEQUENCE [LARGE SCALE GENOMIC DNA]</scope>
    <source>
        <strain evidence="8 9">DSM 14364</strain>
    </source>
</reference>
<organism evidence="8 9">
    <name type="scientific">Microvirga subterranea</name>
    <dbReference type="NCBI Taxonomy" id="186651"/>
    <lineage>
        <taxon>Bacteria</taxon>
        <taxon>Pseudomonadati</taxon>
        <taxon>Pseudomonadota</taxon>
        <taxon>Alphaproteobacteria</taxon>
        <taxon>Hyphomicrobiales</taxon>
        <taxon>Methylobacteriaceae</taxon>
        <taxon>Microvirga</taxon>
    </lineage>
</organism>
<dbReference type="SUPFAM" id="SSF46626">
    <property type="entry name" value="Cytochrome c"/>
    <property type="match status" value="1"/>
</dbReference>
<protein>
    <submittedName>
        <fullName evidence="8">Cytochrome c553</fullName>
    </submittedName>
</protein>
<comment type="caution">
    <text evidence="8">The sequence shown here is derived from an EMBL/GenBank/DDBJ whole genome shotgun (WGS) entry which is preliminary data.</text>
</comment>
<sequence>MEGNPEGSCYAAFRKSRYGLYPIGSRAGGCALVIRLFGRPAAVLLLACWALGPAAAQDVGDKLELCMSCHGETGKPQVQGVPALAGRPVHDLSAQLRLFRSGERQNPQMVMAKRLTDEEIEALAAYFAKQDPKSGS</sequence>
<evidence type="ECO:0000313" key="8">
    <source>
        <dbReference type="EMBL" id="RDI62237.1"/>
    </source>
</evidence>
<dbReference type="PROSITE" id="PS51007">
    <property type="entry name" value="CYTC"/>
    <property type="match status" value="1"/>
</dbReference>
<evidence type="ECO:0000256" key="1">
    <source>
        <dbReference type="ARBA" id="ARBA00022448"/>
    </source>
</evidence>
<keyword evidence="9" id="KW-1185">Reference proteome</keyword>
<accession>A0A370HUP9</accession>
<evidence type="ECO:0000256" key="2">
    <source>
        <dbReference type="ARBA" id="ARBA00022617"/>
    </source>
</evidence>
<evidence type="ECO:0000256" key="3">
    <source>
        <dbReference type="ARBA" id="ARBA00022723"/>
    </source>
</evidence>
<gene>
    <name evidence="8" type="ORF">DES45_101505</name>
</gene>
<dbReference type="InterPro" id="IPR036909">
    <property type="entry name" value="Cyt_c-like_dom_sf"/>
</dbReference>
<proteinExistence type="predicted"/>
<dbReference type="Proteomes" id="UP000254925">
    <property type="component" value="Unassembled WGS sequence"/>
</dbReference>
<dbReference type="InterPro" id="IPR050597">
    <property type="entry name" value="Cytochrome_c_Oxidase_Subunit"/>
</dbReference>
<dbReference type="AlphaFoldDB" id="A0A370HUP9"/>
<evidence type="ECO:0000259" key="7">
    <source>
        <dbReference type="PROSITE" id="PS51007"/>
    </source>
</evidence>
<evidence type="ECO:0000256" key="6">
    <source>
        <dbReference type="PROSITE-ProRule" id="PRU00433"/>
    </source>
</evidence>
<dbReference type="OrthoDB" id="9773456at2"/>
<evidence type="ECO:0000256" key="4">
    <source>
        <dbReference type="ARBA" id="ARBA00022982"/>
    </source>
</evidence>
<dbReference type="PANTHER" id="PTHR33751:SF9">
    <property type="entry name" value="CYTOCHROME C4"/>
    <property type="match status" value="1"/>
</dbReference>
<dbReference type="PANTHER" id="PTHR33751">
    <property type="entry name" value="CBB3-TYPE CYTOCHROME C OXIDASE SUBUNIT FIXP"/>
    <property type="match status" value="1"/>
</dbReference>
<dbReference type="EMBL" id="QQBB01000001">
    <property type="protein sequence ID" value="RDI62237.1"/>
    <property type="molecule type" value="Genomic_DNA"/>
</dbReference>
<evidence type="ECO:0000313" key="9">
    <source>
        <dbReference type="Proteomes" id="UP000254925"/>
    </source>
</evidence>
<keyword evidence="3 6" id="KW-0479">Metal-binding</keyword>
<dbReference type="GO" id="GO:0009055">
    <property type="term" value="F:electron transfer activity"/>
    <property type="evidence" value="ECO:0007669"/>
    <property type="project" value="InterPro"/>
</dbReference>
<keyword evidence="4" id="KW-0249">Electron transport</keyword>
<keyword evidence="2 6" id="KW-0349">Heme</keyword>
<dbReference type="GO" id="GO:0020037">
    <property type="term" value="F:heme binding"/>
    <property type="evidence" value="ECO:0007669"/>
    <property type="project" value="InterPro"/>
</dbReference>
<keyword evidence="1" id="KW-0813">Transport</keyword>
<feature type="domain" description="Cytochrome c" evidence="7">
    <location>
        <begin position="47"/>
        <end position="131"/>
    </location>
</feature>
<dbReference type="Gene3D" id="1.10.760.10">
    <property type="entry name" value="Cytochrome c-like domain"/>
    <property type="match status" value="1"/>
</dbReference>